<protein>
    <submittedName>
        <fullName evidence="2">Reverse transcriptase domain-containing protein</fullName>
    </submittedName>
</protein>
<dbReference type="WBParaSite" id="EN70_12044">
    <property type="protein sequence ID" value="EN70_12044"/>
    <property type="gene ID" value="EN70_12044"/>
</dbReference>
<dbReference type="AlphaFoldDB" id="A0A1I7VBR0"/>
<keyword evidence="1" id="KW-1185">Reference proteome</keyword>
<proteinExistence type="predicted"/>
<reference evidence="2" key="2">
    <citation type="submission" date="2016-11" db="UniProtKB">
        <authorList>
            <consortium name="WormBaseParasite"/>
        </authorList>
    </citation>
    <scope>IDENTIFICATION</scope>
</reference>
<name>A0A1I7VBR0_LOALO</name>
<evidence type="ECO:0000313" key="1">
    <source>
        <dbReference type="Proteomes" id="UP000095285"/>
    </source>
</evidence>
<organism evidence="1 2">
    <name type="scientific">Loa loa</name>
    <name type="common">Eye worm</name>
    <name type="synonym">Filaria loa</name>
    <dbReference type="NCBI Taxonomy" id="7209"/>
    <lineage>
        <taxon>Eukaryota</taxon>
        <taxon>Metazoa</taxon>
        <taxon>Ecdysozoa</taxon>
        <taxon>Nematoda</taxon>
        <taxon>Chromadorea</taxon>
        <taxon>Rhabditida</taxon>
        <taxon>Spirurina</taxon>
        <taxon>Spiruromorpha</taxon>
        <taxon>Filarioidea</taxon>
        <taxon>Onchocercidae</taxon>
        <taxon>Loa</taxon>
    </lineage>
</organism>
<sequence length="168" mass="19036">MKKQSENFKNGEKANINSKKVAATVADDSIREAINSKQIEFKTSPSVGMLTAGMVETRKYENRKITFGVQTLSENVKNIQVQIVDSILEQIPYVINNERGQLAEGITERIKNQNETCEYLTCPTKRGPLMMASLTGILLRARQGRYLVIADVEKAFLQASLKWEDRFY</sequence>
<accession>A0A1I7VBR0</accession>
<evidence type="ECO:0000313" key="2">
    <source>
        <dbReference type="WBParaSite" id="EN70_12044"/>
    </source>
</evidence>
<dbReference type="Proteomes" id="UP000095285">
    <property type="component" value="Unassembled WGS sequence"/>
</dbReference>
<reference evidence="1" key="1">
    <citation type="submission" date="2012-04" db="EMBL/GenBank/DDBJ databases">
        <title>The Genome Sequence of Loa loa.</title>
        <authorList>
            <consortium name="The Broad Institute Genome Sequencing Platform"/>
            <consortium name="Broad Institute Genome Sequencing Center for Infectious Disease"/>
            <person name="Nutman T.B."/>
            <person name="Fink D.L."/>
            <person name="Russ C."/>
            <person name="Young S."/>
            <person name="Zeng Q."/>
            <person name="Gargeya S."/>
            <person name="Alvarado L."/>
            <person name="Berlin A."/>
            <person name="Chapman S.B."/>
            <person name="Chen Z."/>
            <person name="Freedman E."/>
            <person name="Gellesch M."/>
            <person name="Goldberg J."/>
            <person name="Griggs A."/>
            <person name="Gujja S."/>
            <person name="Heilman E.R."/>
            <person name="Heiman D."/>
            <person name="Howarth C."/>
            <person name="Mehta T."/>
            <person name="Neiman D."/>
            <person name="Pearson M."/>
            <person name="Roberts A."/>
            <person name="Saif S."/>
            <person name="Shea T."/>
            <person name="Shenoy N."/>
            <person name="Sisk P."/>
            <person name="Stolte C."/>
            <person name="Sykes S."/>
            <person name="White J."/>
            <person name="Yandava C."/>
            <person name="Haas B."/>
            <person name="Henn M.R."/>
            <person name="Nusbaum C."/>
            <person name="Birren B."/>
        </authorList>
    </citation>
    <scope>NUCLEOTIDE SEQUENCE [LARGE SCALE GENOMIC DNA]</scope>
</reference>